<dbReference type="GO" id="GO:0008270">
    <property type="term" value="F:zinc ion binding"/>
    <property type="evidence" value="ECO:0007669"/>
    <property type="project" value="UniProtKB-KW"/>
</dbReference>
<keyword evidence="2" id="KW-0472">Membrane</keyword>
<evidence type="ECO:0000313" key="5">
    <source>
        <dbReference type="Proteomes" id="UP001372338"/>
    </source>
</evidence>
<dbReference type="InterPro" id="IPR013083">
    <property type="entry name" value="Znf_RING/FYVE/PHD"/>
</dbReference>
<dbReference type="PANTHER" id="PTHR47258">
    <property type="match status" value="1"/>
</dbReference>
<comment type="caution">
    <text evidence="4">The sequence shown here is derived from an EMBL/GenBank/DDBJ whole genome shotgun (WGS) entry which is preliminary data.</text>
</comment>
<dbReference type="SUPFAM" id="SSF57850">
    <property type="entry name" value="RING/U-box"/>
    <property type="match status" value="1"/>
</dbReference>
<proteinExistence type="predicted"/>
<dbReference type="EMBL" id="JAYWIO010000003">
    <property type="protein sequence ID" value="KAK7275948.1"/>
    <property type="molecule type" value="Genomic_DNA"/>
</dbReference>
<dbReference type="Pfam" id="PF13639">
    <property type="entry name" value="zf-RING_2"/>
    <property type="match status" value="1"/>
</dbReference>
<feature type="transmembrane region" description="Helical" evidence="2">
    <location>
        <begin position="12"/>
        <end position="36"/>
    </location>
</feature>
<keyword evidence="1" id="KW-0863">Zinc-finger</keyword>
<name>A0AAN9ICL9_CROPI</name>
<dbReference type="InterPro" id="IPR001841">
    <property type="entry name" value="Znf_RING"/>
</dbReference>
<dbReference type="Gene3D" id="3.30.40.10">
    <property type="entry name" value="Zinc/RING finger domain, C3HC4 (zinc finger)"/>
    <property type="match status" value="1"/>
</dbReference>
<evidence type="ECO:0000256" key="2">
    <source>
        <dbReference type="SAM" id="Phobius"/>
    </source>
</evidence>
<dbReference type="AlphaFoldDB" id="A0AAN9ICL9"/>
<dbReference type="Proteomes" id="UP001372338">
    <property type="component" value="Unassembled WGS sequence"/>
</dbReference>
<evidence type="ECO:0000256" key="1">
    <source>
        <dbReference type="PROSITE-ProRule" id="PRU00175"/>
    </source>
</evidence>
<feature type="domain" description="RING-type" evidence="3">
    <location>
        <begin position="104"/>
        <end position="146"/>
    </location>
</feature>
<gene>
    <name evidence="4" type="ORF">RIF29_17075</name>
</gene>
<reference evidence="4 5" key="1">
    <citation type="submission" date="2024-01" db="EMBL/GenBank/DDBJ databases">
        <title>The genomes of 5 underutilized Papilionoideae crops provide insights into root nodulation and disease resistanc.</title>
        <authorList>
            <person name="Yuan L."/>
        </authorList>
    </citation>
    <scope>NUCLEOTIDE SEQUENCE [LARGE SCALE GENOMIC DNA]</scope>
    <source>
        <strain evidence="4">ZHUSHIDOU_FW_LH</strain>
        <tissue evidence="4">Leaf</tissue>
    </source>
</reference>
<dbReference type="SMART" id="SM01197">
    <property type="entry name" value="FANCL_C"/>
    <property type="match status" value="1"/>
</dbReference>
<organism evidence="4 5">
    <name type="scientific">Crotalaria pallida</name>
    <name type="common">Smooth rattlebox</name>
    <name type="synonym">Crotalaria striata</name>
    <dbReference type="NCBI Taxonomy" id="3830"/>
    <lineage>
        <taxon>Eukaryota</taxon>
        <taxon>Viridiplantae</taxon>
        <taxon>Streptophyta</taxon>
        <taxon>Embryophyta</taxon>
        <taxon>Tracheophyta</taxon>
        <taxon>Spermatophyta</taxon>
        <taxon>Magnoliopsida</taxon>
        <taxon>eudicotyledons</taxon>
        <taxon>Gunneridae</taxon>
        <taxon>Pentapetalae</taxon>
        <taxon>rosids</taxon>
        <taxon>fabids</taxon>
        <taxon>Fabales</taxon>
        <taxon>Fabaceae</taxon>
        <taxon>Papilionoideae</taxon>
        <taxon>50 kb inversion clade</taxon>
        <taxon>genistoids sensu lato</taxon>
        <taxon>core genistoids</taxon>
        <taxon>Crotalarieae</taxon>
        <taxon>Crotalaria</taxon>
    </lineage>
</organism>
<keyword evidence="1" id="KW-0479">Metal-binding</keyword>
<keyword evidence="2" id="KW-1133">Transmembrane helix</keyword>
<keyword evidence="5" id="KW-1185">Reference proteome</keyword>
<protein>
    <recommendedName>
        <fullName evidence="3">RING-type domain-containing protein</fullName>
    </recommendedName>
</protein>
<dbReference type="PROSITE" id="PS50089">
    <property type="entry name" value="ZF_RING_2"/>
    <property type="match status" value="1"/>
</dbReference>
<dbReference type="PANTHER" id="PTHR47258:SF1">
    <property type="entry name" value="E3 UBIQUITIN-PROTEIN LIGASE XERICO-RELATED"/>
    <property type="match status" value="1"/>
</dbReference>
<evidence type="ECO:0000259" key="3">
    <source>
        <dbReference type="PROSITE" id="PS50089"/>
    </source>
</evidence>
<sequence length="212" mass="24382">MGLPNLPSPSEGIFCCLLGNVVFPVFIFKAIVRILLHIFGIHFSSSSLTSPDTSQYPPELFEFPESFEFLDSPSGCSYINELKSKTPTHRFDSVSCSKQGEVECIVCLTQFEPESEINYLSCGHIFHKVCLEKWLNYWNITCPLCRAPLKIQGAKQSHYLLLSQCNTKIVLGTIHRTNLYLYFIHTQQQHHHLHHHPLQNHFSVQPFLLNFF</sequence>
<keyword evidence="2" id="KW-0812">Transmembrane</keyword>
<evidence type="ECO:0000313" key="4">
    <source>
        <dbReference type="EMBL" id="KAK7275948.1"/>
    </source>
</evidence>
<keyword evidence="1" id="KW-0862">Zinc</keyword>
<dbReference type="SMART" id="SM00184">
    <property type="entry name" value="RING"/>
    <property type="match status" value="1"/>
</dbReference>
<accession>A0AAN9ICL9</accession>
<dbReference type="InterPro" id="IPR044249">
    <property type="entry name" value="XERICO-like"/>
</dbReference>